<evidence type="ECO:0000256" key="3">
    <source>
        <dbReference type="ARBA" id="ARBA00022679"/>
    </source>
</evidence>
<feature type="transmembrane region" description="Helical" evidence="7">
    <location>
        <begin position="178"/>
        <end position="200"/>
    </location>
</feature>
<proteinExistence type="inferred from homology"/>
<keyword evidence="3 7" id="KW-0808">Transferase</keyword>
<accession>A0AAE9Y7L5</accession>
<feature type="transmembrane region" description="Helical" evidence="7">
    <location>
        <begin position="92"/>
        <end position="111"/>
    </location>
</feature>
<dbReference type="EMBL" id="CP116942">
    <property type="protein sequence ID" value="WCO68037.1"/>
    <property type="molecule type" value="Genomic_DNA"/>
</dbReference>
<protein>
    <recommendedName>
        <fullName evidence="7">Phosphatidylglycerol--prolipoprotein diacylglyceryl transferase</fullName>
        <ecNumber evidence="7">2.5.1.145</ecNumber>
    </recommendedName>
</protein>
<feature type="transmembrane region" description="Helical" evidence="7">
    <location>
        <begin position="52"/>
        <end position="72"/>
    </location>
</feature>
<comment type="subcellular location">
    <subcellularLocation>
        <location evidence="7">Cell membrane</location>
        <topology evidence="7">Multi-pass membrane protein</topology>
    </subcellularLocation>
</comment>
<keyword evidence="2 7" id="KW-1003">Cell membrane</keyword>
<evidence type="ECO:0000313" key="9">
    <source>
        <dbReference type="EMBL" id="WCO68037.1"/>
    </source>
</evidence>
<keyword evidence="6 7" id="KW-0472">Membrane</keyword>
<comment type="similarity">
    <text evidence="1 7">Belongs to the Lgt family.</text>
</comment>
<dbReference type="EC" id="2.5.1.145" evidence="7"/>
<reference evidence="9" key="1">
    <citation type="submission" date="2023-01" db="EMBL/GenBank/DDBJ databases">
        <title>The diversity of Class Acidimicrobiia in South China Sea sediment environments and the proposal of Iamia marina sp. nov., a novel species of the genus Iamia.</title>
        <authorList>
            <person name="He Y."/>
            <person name="Tian X."/>
        </authorList>
    </citation>
    <scope>NUCLEOTIDE SEQUENCE</scope>
    <source>
        <strain evidence="9">DSM 19957</strain>
    </source>
</reference>
<comment type="function">
    <text evidence="7">Catalyzes the transfer of the diacylglyceryl group from phosphatidylglycerol to the sulfhydryl group of the N-terminal cysteine of a prolipoprotein, the first step in the formation of mature lipoproteins.</text>
</comment>
<feature type="transmembrane region" description="Helical" evidence="7">
    <location>
        <begin position="20"/>
        <end position="40"/>
    </location>
</feature>
<dbReference type="PANTHER" id="PTHR30589">
    <property type="entry name" value="PROLIPOPROTEIN DIACYLGLYCERYL TRANSFERASE"/>
    <property type="match status" value="1"/>
</dbReference>
<dbReference type="PANTHER" id="PTHR30589:SF0">
    <property type="entry name" value="PHOSPHATIDYLGLYCEROL--PROLIPOPROTEIN DIACYLGLYCERYL TRANSFERASE"/>
    <property type="match status" value="1"/>
</dbReference>
<evidence type="ECO:0000256" key="8">
    <source>
        <dbReference type="SAM" id="MobiDB-lite"/>
    </source>
</evidence>
<organism evidence="9 10">
    <name type="scientific">Iamia majanohamensis</name>
    <dbReference type="NCBI Taxonomy" id="467976"/>
    <lineage>
        <taxon>Bacteria</taxon>
        <taxon>Bacillati</taxon>
        <taxon>Actinomycetota</taxon>
        <taxon>Acidimicrobiia</taxon>
        <taxon>Acidimicrobiales</taxon>
        <taxon>Iamiaceae</taxon>
        <taxon>Iamia</taxon>
    </lineage>
</organism>
<evidence type="ECO:0000256" key="7">
    <source>
        <dbReference type="HAMAP-Rule" id="MF_01147"/>
    </source>
</evidence>
<dbReference type="GO" id="GO:0042158">
    <property type="term" value="P:lipoprotein biosynthetic process"/>
    <property type="evidence" value="ECO:0007669"/>
    <property type="project" value="UniProtKB-UniRule"/>
</dbReference>
<evidence type="ECO:0000256" key="2">
    <source>
        <dbReference type="ARBA" id="ARBA00022475"/>
    </source>
</evidence>
<feature type="transmembrane region" description="Helical" evidence="7">
    <location>
        <begin position="118"/>
        <end position="139"/>
    </location>
</feature>
<dbReference type="AlphaFoldDB" id="A0AAE9Y7L5"/>
<dbReference type="KEGG" id="ima:PO878_04775"/>
<dbReference type="HAMAP" id="MF_01147">
    <property type="entry name" value="Lgt"/>
    <property type="match status" value="1"/>
</dbReference>
<evidence type="ECO:0000256" key="1">
    <source>
        <dbReference type="ARBA" id="ARBA00007150"/>
    </source>
</evidence>
<dbReference type="Pfam" id="PF01790">
    <property type="entry name" value="LGT"/>
    <property type="match status" value="1"/>
</dbReference>
<dbReference type="RefSeq" id="WP_272737554.1">
    <property type="nucleotide sequence ID" value="NZ_CP116942.1"/>
</dbReference>
<evidence type="ECO:0000256" key="5">
    <source>
        <dbReference type="ARBA" id="ARBA00022989"/>
    </source>
</evidence>
<feature type="transmembrane region" description="Helical" evidence="7">
    <location>
        <begin position="241"/>
        <end position="258"/>
    </location>
</feature>
<dbReference type="GO" id="GO:0008961">
    <property type="term" value="F:phosphatidylglycerol-prolipoprotein diacylglyceryl transferase activity"/>
    <property type="evidence" value="ECO:0007669"/>
    <property type="project" value="UniProtKB-UniRule"/>
</dbReference>
<keyword evidence="9" id="KW-0328">Glycosyltransferase</keyword>
<dbReference type="InterPro" id="IPR001640">
    <property type="entry name" value="Lgt"/>
</dbReference>
<feature type="binding site" evidence="7">
    <location>
        <position position="137"/>
    </location>
    <ligand>
        <name>a 1,2-diacyl-sn-glycero-3-phospho-(1'-sn-glycerol)</name>
        <dbReference type="ChEBI" id="CHEBI:64716"/>
    </ligand>
</feature>
<feature type="region of interest" description="Disordered" evidence="8">
    <location>
        <begin position="262"/>
        <end position="293"/>
    </location>
</feature>
<feature type="transmembrane region" description="Helical" evidence="7">
    <location>
        <begin position="212"/>
        <end position="229"/>
    </location>
</feature>
<comment type="pathway">
    <text evidence="7">Protein modification; lipoprotein biosynthesis (diacylglyceryl transfer).</text>
</comment>
<keyword evidence="4 7" id="KW-0812">Transmembrane</keyword>
<sequence length="293" mass="31338">MFWSALTYEPIVRIGIGPLGVSPHGIFTAVGFLVGAWFFLRETRARGIDDEPIFAMLTRAAVAAIVGARVVYVLNHLDQYGSVLDWFKVWEGGISLLGGLTGGVLAAWWSCRRDGLDFVGLADVAAPWLPLGVAVGRIGDILIADHLGPPTSMPFGFRCPDDVDVGATVGSPCPPGQVVHLTAAYDLLASLAIFAVVLWARPRLRAIRGQTALLVAVLYGINRFLLDFVRADDRRLGLTGSQWTALLAVTVGSTLMVWRSRTGTRRPVGPASDSTVRSTPANPPGRAEPREGG</sequence>
<keyword evidence="5 7" id="KW-1133">Transmembrane helix</keyword>
<evidence type="ECO:0000256" key="6">
    <source>
        <dbReference type="ARBA" id="ARBA00023136"/>
    </source>
</evidence>
<keyword evidence="10" id="KW-1185">Reference proteome</keyword>
<evidence type="ECO:0000256" key="4">
    <source>
        <dbReference type="ARBA" id="ARBA00022692"/>
    </source>
</evidence>
<comment type="catalytic activity">
    <reaction evidence="7">
        <text>L-cysteinyl-[prolipoprotein] + a 1,2-diacyl-sn-glycero-3-phospho-(1'-sn-glycerol) = an S-1,2-diacyl-sn-glyceryl-L-cysteinyl-[prolipoprotein] + sn-glycerol 1-phosphate + H(+)</text>
        <dbReference type="Rhea" id="RHEA:56712"/>
        <dbReference type="Rhea" id="RHEA-COMP:14679"/>
        <dbReference type="Rhea" id="RHEA-COMP:14680"/>
        <dbReference type="ChEBI" id="CHEBI:15378"/>
        <dbReference type="ChEBI" id="CHEBI:29950"/>
        <dbReference type="ChEBI" id="CHEBI:57685"/>
        <dbReference type="ChEBI" id="CHEBI:64716"/>
        <dbReference type="ChEBI" id="CHEBI:140658"/>
        <dbReference type="EC" id="2.5.1.145"/>
    </reaction>
</comment>
<dbReference type="GO" id="GO:0005886">
    <property type="term" value="C:plasma membrane"/>
    <property type="evidence" value="ECO:0007669"/>
    <property type="project" value="UniProtKB-SubCell"/>
</dbReference>
<dbReference type="Proteomes" id="UP001216390">
    <property type="component" value="Chromosome"/>
</dbReference>
<gene>
    <name evidence="7" type="primary">lgt</name>
    <name evidence="9" type="ORF">PO878_04775</name>
</gene>
<evidence type="ECO:0000313" key="10">
    <source>
        <dbReference type="Proteomes" id="UP001216390"/>
    </source>
</evidence>
<name>A0AAE9Y7L5_9ACTN</name>